<protein>
    <recommendedName>
        <fullName evidence="2">Serine aminopeptidase S33 domain-containing protein</fullName>
    </recommendedName>
</protein>
<evidence type="ECO:0000313" key="3">
    <source>
        <dbReference type="EMBL" id="NER16468.1"/>
    </source>
</evidence>
<dbReference type="RefSeq" id="WP_164029742.1">
    <property type="nucleotide sequence ID" value="NZ_JAABOQ010000002.1"/>
</dbReference>
<keyword evidence="4" id="KW-1185">Reference proteome</keyword>
<dbReference type="SUPFAM" id="SSF53474">
    <property type="entry name" value="alpha/beta-Hydrolases"/>
    <property type="match status" value="1"/>
</dbReference>
<keyword evidence="1" id="KW-0812">Transmembrane</keyword>
<dbReference type="Pfam" id="PF12146">
    <property type="entry name" value="Hydrolase_4"/>
    <property type="match status" value="1"/>
</dbReference>
<gene>
    <name evidence="3" type="ORF">GWK10_04560</name>
</gene>
<dbReference type="EMBL" id="JAABOQ010000002">
    <property type="protein sequence ID" value="NER16468.1"/>
    <property type="molecule type" value="Genomic_DNA"/>
</dbReference>
<sequence length="283" mass="32225">MRQVSITTADDQQITTTYFKPKNPSGKTIVIAGGVGLPQHFFYKLAIWLAEQGCDTYTFDYRGIALSKTTALNETNAGYFEWTNYDFMAITRHVKNKHTNNKQYLIGHSFGGNSIGLSEAYKSYDKFLFIGSQFGYFKNFPSHMQLLILIGFGLIVGFLTPIFGYFPSKYVGLGEALPKQVAYDWRTLLLSKKSVLGLAEKFQSNHYDKITQPMLMISIDDDNFAPKKTVDALAKQVFVNADITRKHLEVKELGIKKLGHNDFFRSKHKQLLWPIVSAWFNLN</sequence>
<keyword evidence="1" id="KW-1133">Transmembrane helix</keyword>
<evidence type="ECO:0000259" key="2">
    <source>
        <dbReference type="Pfam" id="PF12146"/>
    </source>
</evidence>
<feature type="transmembrane region" description="Helical" evidence="1">
    <location>
        <begin position="146"/>
        <end position="166"/>
    </location>
</feature>
<name>A0A6M0CF45_9FLAO</name>
<dbReference type="InterPro" id="IPR029058">
    <property type="entry name" value="AB_hydrolase_fold"/>
</dbReference>
<keyword evidence="1" id="KW-0472">Membrane</keyword>
<proteinExistence type="predicted"/>
<accession>A0A6M0CF45</accession>
<evidence type="ECO:0000256" key="1">
    <source>
        <dbReference type="SAM" id="Phobius"/>
    </source>
</evidence>
<dbReference type="Gene3D" id="3.40.50.1820">
    <property type="entry name" value="alpha/beta hydrolase"/>
    <property type="match status" value="1"/>
</dbReference>
<dbReference type="AlphaFoldDB" id="A0A6M0CF45"/>
<organism evidence="3 4">
    <name type="scientific">Spongiivirga citrea</name>
    <dbReference type="NCBI Taxonomy" id="1481457"/>
    <lineage>
        <taxon>Bacteria</taxon>
        <taxon>Pseudomonadati</taxon>
        <taxon>Bacteroidota</taxon>
        <taxon>Flavobacteriia</taxon>
        <taxon>Flavobacteriales</taxon>
        <taxon>Flavobacteriaceae</taxon>
        <taxon>Spongiivirga</taxon>
    </lineage>
</organism>
<comment type="caution">
    <text evidence="3">The sequence shown here is derived from an EMBL/GenBank/DDBJ whole genome shotgun (WGS) entry which is preliminary data.</text>
</comment>
<evidence type="ECO:0000313" key="4">
    <source>
        <dbReference type="Proteomes" id="UP000474296"/>
    </source>
</evidence>
<reference evidence="3 4" key="1">
    <citation type="submission" date="2020-01" db="EMBL/GenBank/DDBJ databases">
        <title>Spongiivirga citrea KCTC 32990T.</title>
        <authorList>
            <person name="Wang G."/>
        </authorList>
    </citation>
    <scope>NUCLEOTIDE SEQUENCE [LARGE SCALE GENOMIC DNA]</scope>
    <source>
        <strain evidence="3 4">KCTC 32990</strain>
    </source>
</reference>
<dbReference type="InterPro" id="IPR022742">
    <property type="entry name" value="Hydrolase_4"/>
</dbReference>
<dbReference type="InterPro" id="IPR017208">
    <property type="entry name" value="UCP037442_abhydr"/>
</dbReference>
<dbReference type="PIRSF" id="PIRSF037442">
    <property type="entry name" value="UCP037442_abhydr"/>
    <property type="match status" value="1"/>
</dbReference>
<dbReference type="Proteomes" id="UP000474296">
    <property type="component" value="Unassembled WGS sequence"/>
</dbReference>
<feature type="domain" description="Serine aminopeptidase S33" evidence="2">
    <location>
        <begin position="27"/>
        <end position="237"/>
    </location>
</feature>